<dbReference type="Pfam" id="PF02909">
    <property type="entry name" value="TetR_C_1"/>
    <property type="match status" value="1"/>
</dbReference>
<dbReference type="STRING" id="2074.BG845_03292"/>
<dbReference type="InterPro" id="IPR004111">
    <property type="entry name" value="Repressor_TetR_C"/>
</dbReference>
<keyword evidence="1" id="KW-0805">Transcription regulation</keyword>
<evidence type="ECO:0000256" key="5">
    <source>
        <dbReference type="SAM" id="MobiDB-lite"/>
    </source>
</evidence>
<sequence>MGEHEPDPDLPPTLRRLWGQEDRPRRGPKPALSVDAIVRAAAAIADAEGLSAVSMARIGDALGYSAMALYRHVESKDELLVQLADHVAADLTMPAHAGDWRSGLHAWTLAQIEAVLARPWFLDLPLATVQPGPHRMRWLNEAFGVLREVDLPAAEKMAVIGLLAQHVLAEGRVQVEAGRAAADGARRARGLPADAPVAELTAAELAAANPLNDFETVLQHLADPADYPHLTEALSGDSATFLASDPETDVDFGLTIVLDGVQAYLLRRTAG</sequence>
<evidence type="ECO:0000256" key="4">
    <source>
        <dbReference type="PROSITE-ProRule" id="PRU00335"/>
    </source>
</evidence>
<dbReference type="SUPFAM" id="SSF46689">
    <property type="entry name" value="Homeodomain-like"/>
    <property type="match status" value="1"/>
</dbReference>
<dbReference type="EMBL" id="MIGB01000016">
    <property type="protein sequence ID" value="OSY39694.1"/>
    <property type="molecule type" value="Genomic_DNA"/>
</dbReference>
<dbReference type="PANTHER" id="PTHR30055:SF151">
    <property type="entry name" value="TRANSCRIPTIONAL REGULATORY PROTEIN"/>
    <property type="match status" value="1"/>
</dbReference>
<dbReference type="InterPro" id="IPR050109">
    <property type="entry name" value="HTH-type_TetR-like_transc_reg"/>
</dbReference>
<dbReference type="Gene3D" id="1.10.357.10">
    <property type="entry name" value="Tetracycline Repressor, domain 2"/>
    <property type="match status" value="1"/>
</dbReference>
<reference evidence="7 8" key="1">
    <citation type="submission" date="2016-09" db="EMBL/GenBank/DDBJ databases">
        <title>Pseudonocardia autotrophica DSM535, a candidate organism with high potential of specific P450 cytochromes.</title>
        <authorList>
            <person name="Grumaz C."/>
            <person name="Vainshtein Y."/>
            <person name="Kirstahler P."/>
            <person name="Sohn K."/>
        </authorList>
    </citation>
    <scope>NUCLEOTIDE SEQUENCE [LARGE SCALE GENOMIC DNA]</scope>
    <source>
        <strain evidence="7 8">DSM 535</strain>
    </source>
</reference>
<dbReference type="Pfam" id="PF00440">
    <property type="entry name" value="TetR_N"/>
    <property type="match status" value="1"/>
</dbReference>
<dbReference type="RefSeq" id="WP_085913510.1">
    <property type="nucleotide sequence ID" value="NZ_AP018920.1"/>
</dbReference>
<dbReference type="Gene3D" id="1.10.10.60">
    <property type="entry name" value="Homeodomain-like"/>
    <property type="match status" value="1"/>
</dbReference>
<dbReference type="GO" id="GO:0000976">
    <property type="term" value="F:transcription cis-regulatory region binding"/>
    <property type="evidence" value="ECO:0007669"/>
    <property type="project" value="TreeGrafter"/>
</dbReference>
<dbReference type="InterPro" id="IPR036271">
    <property type="entry name" value="Tet_transcr_reg_TetR-rel_C_sf"/>
</dbReference>
<evidence type="ECO:0000256" key="2">
    <source>
        <dbReference type="ARBA" id="ARBA00023125"/>
    </source>
</evidence>
<keyword evidence="8" id="KW-1185">Reference proteome</keyword>
<evidence type="ECO:0000256" key="3">
    <source>
        <dbReference type="ARBA" id="ARBA00023163"/>
    </source>
</evidence>
<evidence type="ECO:0000256" key="1">
    <source>
        <dbReference type="ARBA" id="ARBA00023015"/>
    </source>
</evidence>
<evidence type="ECO:0000313" key="8">
    <source>
        <dbReference type="Proteomes" id="UP000194360"/>
    </source>
</evidence>
<accession>A0A1Y2MWX0</accession>
<feature type="domain" description="HTH tetR-type" evidence="6">
    <location>
        <begin position="31"/>
        <end position="91"/>
    </location>
</feature>
<name>A0A1Y2MWX0_PSEAH</name>
<dbReference type="InterPro" id="IPR001647">
    <property type="entry name" value="HTH_TetR"/>
</dbReference>
<dbReference type="PANTHER" id="PTHR30055">
    <property type="entry name" value="HTH-TYPE TRANSCRIPTIONAL REGULATOR RUTR"/>
    <property type="match status" value="1"/>
</dbReference>
<evidence type="ECO:0000313" key="7">
    <source>
        <dbReference type="EMBL" id="OSY39694.1"/>
    </source>
</evidence>
<dbReference type="PROSITE" id="PS50977">
    <property type="entry name" value="HTH_TETR_2"/>
    <property type="match status" value="1"/>
</dbReference>
<dbReference type="InterPro" id="IPR009057">
    <property type="entry name" value="Homeodomain-like_sf"/>
</dbReference>
<feature type="DNA-binding region" description="H-T-H motif" evidence="4">
    <location>
        <begin position="54"/>
        <end position="73"/>
    </location>
</feature>
<dbReference type="GO" id="GO:0045892">
    <property type="term" value="P:negative regulation of DNA-templated transcription"/>
    <property type="evidence" value="ECO:0007669"/>
    <property type="project" value="InterPro"/>
</dbReference>
<keyword evidence="3" id="KW-0804">Transcription</keyword>
<evidence type="ECO:0000259" key="6">
    <source>
        <dbReference type="PROSITE" id="PS50977"/>
    </source>
</evidence>
<organism evidence="7 8">
    <name type="scientific">Pseudonocardia autotrophica</name>
    <name type="common">Amycolata autotrophica</name>
    <name type="synonym">Nocardia autotrophica</name>
    <dbReference type="NCBI Taxonomy" id="2074"/>
    <lineage>
        <taxon>Bacteria</taxon>
        <taxon>Bacillati</taxon>
        <taxon>Actinomycetota</taxon>
        <taxon>Actinomycetes</taxon>
        <taxon>Pseudonocardiales</taxon>
        <taxon>Pseudonocardiaceae</taxon>
        <taxon>Pseudonocardia</taxon>
    </lineage>
</organism>
<proteinExistence type="predicted"/>
<dbReference type="AlphaFoldDB" id="A0A1Y2MWX0"/>
<gene>
    <name evidence="7" type="ORF">BG845_03292</name>
</gene>
<keyword evidence="2 4" id="KW-0238">DNA-binding</keyword>
<feature type="region of interest" description="Disordered" evidence="5">
    <location>
        <begin position="1"/>
        <end position="30"/>
    </location>
</feature>
<comment type="caution">
    <text evidence="7">The sequence shown here is derived from an EMBL/GenBank/DDBJ whole genome shotgun (WGS) entry which is preliminary data.</text>
</comment>
<dbReference type="GO" id="GO:0003700">
    <property type="term" value="F:DNA-binding transcription factor activity"/>
    <property type="evidence" value="ECO:0007669"/>
    <property type="project" value="TreeGrafter"/>
</dbReference>
<dbReference type="SUPFAM" id="SSF48498">
    <property type="entry name" value="Tetracyclin repressor-like, C-terminal domain"/>
    <property type="match status" value="1"/>
</dbReference>
<protein>
    <submittedName>
        <fullName evidence="7">Bacterial regulatory protein</fullName>
    </submittedName>
</protein>
<dbReference type="OrthoDB" id="2570341at2"/>
<dbReference type="Proteomes" id="UP000194360">
    <property type="component" value="Unassembled WGS sequence"/>
</dbReference>